<accession>A0AAD7C2Y4</accession>
<reference evidence="3" key="1">
    <citation type="submission" date="2023-03" db="EMBL/GenBank/DDBJ databases">
        <title>Massive genome expansion in bonnet fungi (Mycena s.s.) driven by repeated elements and novel gene families across ecological guilds.</title>
        <authorList>
            <consortium name="Lawrence Berkeley National Laboratory"/>
            <person name="Harder C.B."/>
            <person name="Miyauchi S."/>
            <person name="Viragh M."/>
            <person name="Kuo A."/>
            <person name="Thoen E."/>
            <person name="Andreopoulos B."/>
            <person name="Lu D."/>
            <person name="Skrede I."/>
            <person name="Drula E."/>
            <person name="Henrissat B."/>
            <person name="Morin E."/>
            <person name="Kohler A."/>
            <person name="Barry K."/>
            <person name="LaButti K."/>
            <person name="Morin E."/>
            <person name="Salamov A."/>
            <person name="Lipzen A."/>
            <person name="Mereny Z."/>
            <person name="Hegedus B."/>
            <person name="Baldrian P."/>
            <person name="Stursova M."/>
            <person name="Weitz H."/>
            <person name="Taylor A."/>
            <person name="Grigoriev I.V."/>
            <person name="Nagy L.G."/>
            <person name="Martin F."/>
            <person name="Kauserud H."/>
        </authorList>
    </citation>
    <scope>NUCLEOTIDE SEQUENCE</scope>
    <source>
        <strain evidence="3">9284</strain>
    </source>
</reference>
<feature type="compositionally biased region" description="Basic and acidic residues" evidence="1">
    <location>
        <begin position="1"/>
        <end position="72"/>
    </location>
</feature>
<dbReference type="EMBL" id="JARKIF010000006">
    <property type="protein sequence ID" value="KAJ7637161.1"/>
    <property type="molecule type" value="Genomic_DNA"/>
</dbReference>
<gene>
    <name evidence="3" type="ORF">FB45DRAFT_908441</name>
</gene>
<feature type="compositionally biased region" description="Acidic residues" evidence="1">
    <location>
        <begin position="84"/>
        <end position="99"/>
    </location>
</feature>
<protein>
    <recommendedName>
        <fullName evidence="2">Zn(2)-C6 fungal-type domain-containing protein</fullName>
    </recommendedName>
</protein>
<feature type="region of interest" description="Disordered" evidence="1">
    <location>
        <begin position="179"/>
        <end position="308"/>
    </location>
</feature>
<feature type="domain" description="Zn(2)-C6 fungal-type" evidence="2">
    <location>
        <begin position="133"/>
        <end position="166"/>
    </location>
</feature>
<sequence length="366" mass="41933">MFHNDDARDQDNDLDLSHDAELARMEREAEATREKLARQERDIELMLKDLEERNAKRARAPERERREREKAGQEATRYSASYVDSDEGSEWLEEEDDIESSPPPERIQRTLEQNGKKTLYSIGKGQSVLDKEACQRCRTRRLPCHRQEGGTIRVVCYRCAAAKEHCSWMPFEIRPRIVRPRIRKPRDSGTPQGEENSPSSSNEDVSAEAPSGLKRKRREVHDSYALQSSTEQDTDEEEDETDEESPRIEQREACKRCSSQHLSCSKQGGKSSNTRERCSWADGTRTPRRGPGAAAAEPVPRPSGQPLSMTEQIRLLNERVARLEAGLRKCGGDDMDLQSPPRPARKRPRMELWVEVPSLSRRISKR</sequence>
<dbReference type="InterPro" id="IPR036864">
    <property type="entry name" value="Zn2-C6_fun-type_DNA-bd_sf"/>
</dbReference>
<feature type="compositionally biased region" description="Acidic residues" evidence="1">
    <location>
        <begin position="232"/>
        <end position="243"/>
    </location>
</feature>
<feature type="compositionally biased region" description="Polar residues" evidence="1">
    <location>
        <begin position="189"/>
        <end position="204"/>
    </location>
</feature>
<organism evidence="3 4">
    <name type="scientific">Roridomyces roridus</name>
    <dbReference type="NCBI Taxonomy" id="1738132"/>
    <lineage>
        <taxon>Eukaryota</taxon>
        <taxon>Fungi</taxon>
        <taxon>Dikarya</taxon>
        <taxon>Basidiomycota</taxon>
        <taxon>Agaricomycotina</taxon>
        <taxon>Agaricomycetes</taxon>
        <taxon>Agaricomycetidae</taxon>
        <taxon>Agaricales</taxon>
        <taxon>Marasmiineae</taxon>
        <taxon>Mycenaceae</taxon>
        <taxon>Roridomyces</taxon>
    </lineage>
</organism>
<proteinExistence type="predicted"/>
<feature type="region of interest" description="Disordered" evidence="1">
    <location>
        <begin position="330"/>
        <end position="349"/>
    </location>
</feature>
<dbReference type="InterPro" id="IPR001138">
    <property type="entry name" value="Zn2Cys6_DnaBD"/>
</dbReference>
<keyword evidence="4" id="KW-1185">Reference proteome</keyword>
<evidence type="ECO:0000313" key="4">
    <source>
        <dbReference type="Proteomes" id="UP001221142"/>
    </source>
</evidence>
<dbReference type="PROSITE" id="PS00463">
    <property type="entry name" value="ZN2_CY6_FUNGAL_1"/>
    <property type="match status" value="1"/>
</dbReference>
<dbReference type="AlphaFoldDB" id="A0AAD7C2Y4"/>
<feature type="compositionally biased region" description="Low complexity" evidence="1">
    <location>
        <begin position="289"/>
        <end position="298"/>
    </location>
</feature>
<dbReference type="SUPFAM" id="SSF57701">
    <property type="entry name" value="Zn2/Cys6 DNA-binding domain"/>
    <property type="match status" value="1"/>
</dbReference>
<evidence type="ECO:0000259" key="2">
    <source>
        <dbReference type="PROSITE" id="PS00463"/>
    </source>
</evidence>
<name>A0AAD7C2Y4_9AGAR</name>
<evidence type="ECO:0000313" key="3">
    <source>
        <dbReference type="EMBL" id="KAJ7637161.1"/>
    </source>
</evidence>
<comment type="caution">
    <text evidence="3">The sequence shown here is derived from an EMBL/GenBank/DDBJ whole genome shotgun (WGS) entry which is preliminary data.</text>
</comment>
<dbReference type="GO" id="GO:0000981">
    <property type="term" value="F:DNA-binding transcription factor activity, RNA polymerase II-specific"/>
    <property type="evidence" value="ECO:0007669"/>
    <property type="project" value="InterPro"/>
</dbReference>
<feature type="compositionally biased region" description="Basic and acidic residues" evidence="1">
    <location>
        <begin position="244"/>
        <end position="255"/>
    </location>
</feature>
<feature type="region of interest" description="Disordered" evidence="1">
    <location>
        <begin position="1"/>
        <end position="106"/>
    </location>
</feature>
<dbReference type="Proteomes" id="UP001221142">
    <property type="component" value="Unassembled WGS sequence"/>
</dbReference>
<evidence type="ECO:0000256" key="1">
    <source>
        <dbReference type="SAM" id="MobiDB-lite"/>
    </source>
</evidence>
<dbReference type="GO" id="GO:0008270">
    <property type="term" value="F:zinc ion binding"/>
    <property type="evidence" value="ECO:0007669"/>
    <property type="project" value="InterPro"/>
</dbReference>
<feature type="compositionally biased region" description="Polar residues" evidence="1">
    <location>
        <begin position="257"/>
        <end position="272"/>
    </location>
</feature>